<dbReference type="Proteomes" id="UP001595579">
    <property type="component" value="Unassembled WGS sequence"/>
</dbReference>
<dbReference type="Gene3D" id="3.10.129.10">
    <property type="entry name" value="Hotdog Thioesterase"/>
    <property type="match status" value="1"/>
</dbReference>
<keyword evidence="1" id="KW-0378">Hydrolase</keyword>
<reference evidence="2" key="1">
    <citation type="journal article" date="2019" name="Int. J. Syst. Evol. Microbiol.">
        <title>The Global Catalogue of Microorganisms (GCM) 10K type strain sequencing project: providing services to taxonomists for standard genome sequencing and annotation.</title>
        <authorList>
            <consortium name="The Broad Institute Genomics Platform"/>
            <consortium name="The Broad Institute Genome Sequencing Center for Infectious Disease"/>
            <person name="Wu L."/>
            <person name="Ma J."/>
        </authorList>
    </citation>
    <scope>NUCLEOTIDE SEQUENCE [LARGE SCALE GENOMIC DNA]</scope>
    <source>
        <strain evidence="2">CECT 7698</strain>
    </source>
</reference>
<protein>
    <submittedName>
        <fullName evidence="1">Acyl-CoA thioesterase</fullName>
        <ecNumber evidence="1">3.1.2.-</ecNumber>
    </submittedName>
</protein>
<dbReference type="InterPro" id="IPR029069">
    <property type="entry name" value="HotDog_dom_sf"/>
</dbReference>
<organism evidence="1 2">
    <name type="scientific">Litchfieldella rifensis</name>
    <dbReference type="NCBI Taxonomy" id="762643"/>
    <lineage>
        <taxon>Bacteria</taxon>
        <taxon>Pseudomonadati</taxon>
        <taxon>Pseudomonadota</taxon>
        <taxon>Gammaproteobacteria</taxon>
        <taxon>Oceanospirillales</taxon>
        <taxon>Halomonadaceae</taxon>
        <taxon>Litchfieldella</taxon>
    </lineage>
</organism>
<dbReference type="Pfam" id="PF13279">
    <property type="entry name" value="4HBT_2"/>
    <property type="match status" value="1"/>
</dbReference>
<dbReference type="GO" id="GO:0016787">
    <property type="term" value="F:hydrolase activity"/>
    <property type="evidence" value="ECO:0007669"/>
    <property type="project" value="UniProtKB-KW"/>
</dbReference>
<dbReference type="EMBL" id="JBHRUG010000009">
    <property type="protein sequence ID" value="MFC3282896.1"/>
    <property type="molecule type" value="Genomic_DNA"/>
</dbReference>
<sequence>MPYVTHRKVRFQHCDPAAIVFYPRYFEMINSVVEDYFAEVVEVDFRAMHVERHVGVPTASLDTQFHASSRLGDDLEFRLEPTAVGTTSLTLSIHVHCGDELRLSCRTTLVFVDMDSGRPIPWPDAMRQRLVSELS</sequence>
<evidence type="ECO:0000313" key="2">
    <source>
        <dbReference type="Proteomes" id="UP001595579"/>
    </source>
</evidence>
<proteinExistence type="predicted"/>
<evidence type="ECO:0000313" key="1">
    <source>
        <dbReference type="EMBL" id="MFC3282896.1"/>
    </source>
</evidence>
<gene>
    <name evidence="1" type="ORF">ACFOEV_04645</name>
</gene>
<dbReference type="CDD" id="cd00586">
    <property type="entry name" value="4HBT"/>
    <property type="match status" value="1"/>
</dbReference>
<accession>A0ABV7LL26</accession>
<keyword evidence="2" id="KW-1185">Reference proteome</keyword>
<dbReference type="EC" id="3.1.2.-" evidence="1"/>
<name>A0ABV7LL26_9GAMM</name>
<comment type="caution">
    <text evidence="1">The sequence shown here is derived from an EMBL/GenBank/DDBJ whole genome shotgun (WGS) entry which is preliminary data.</text>
</comment>
<dbReference type="RefSeq" id="WP_386771965.1">
    <property type="nucleotide sequence ID" value="NZ_JBHRUG010000009.1"/>
</dbReference>
<dbReference type="SUPFAM" id="SSF54637">
    <property type="entry name" value="Thioesterase/thiol ester dehydrase-isomerase"/>
    <property type="match status" value="1"/>
</dbReference>